<evidence type="ECO:0000313" key="1">
    <source>
        <dbReference type="EMBL" id="CAA9409844.1"/>
    </source>
</evidence>
<accession>A0A6J4PCS2</accession>
<dbReference type="AlphaFoldDB" id="A0A6J4PCS2"/>
<reference evidence="1" key="1">
    <citation type="submission" date="2020-02" db="EMBL/GenBank/DDBJ databases">
        <authorList>
            <person name="Meier V. D."/>
        </authorList>
    </citation>
    <scope>NUCLEOTIDE SEQUENCE</scope>
    <source>
        <strain evidence="1">AVDCRST_MAG94</strain>
    </source>
</reference>
<gene>
    <name evidence="1" type="ORF">AVDCRST_MAG94-6363</name>
</gene>
<feature type="non-terminal residue" evidence="1">
    <location>
        <position position="1"/>
    </location>
</feature>
<protein>
    <submittedName>
        <fullName evidence="1">Uncharacterized protein</fullName>
    </submittedName>
</protein>
<proteinExistence type="predicted"/>
<organism evidence="1">
    <name type="scientific">uncultured Leptolyngbya sp</name>
    <dbReference type="NCBI Taxonomy" id="332963"/>
    <lineage>
        <taxon>Bacteria</taxon>
        <taxon>Bacillati</taxon>
        <taxon>Cyanobacteriota</taxon>
        <taxon>Cyanophyceae</taxon>
        <taxon>Leptolyngbyales</taxon>
        <taxon>Leptolyngbyaceae</taxon>
        <taxon>Leptolyngbya group</taxon>
        <taxon>Leptolyngbya</taxon>
        <taxon>environmental samples</taxon>
    </lineage>
</organism>
<name>A0A6J4PCS2_9CYAN</name>
<sequence>SVMVPLGTPALAGLEVALPALAPCSFAAMQDSKVVTGRF</sequence>
<dbReference type="EMBL" id="CADCTY010002188">
    <property type="protein sequence ID" value="CAA9409844.1"/>
    <property type="molecule type" value="Genomic_DNA"/>
</dbReference>